<dbReference type="EMBL" id="QPKB01000007">
    <property type="protein sequence ID" value="RWR88897.1"/>
    <property type="molecule type" value="Genomic_DNA"/>
</dbReference>
<dbReference type="Gene3D" id="1.10.555.10">
    <property type="entry name" value="Rho GTPase activation protein"/>
    <property type="match status" value="1"/>
</dbReference>
<dbReference type="CDD" id="cd00132">
    <property type="entry name" value="CRIB"/>
    <property type="match status" value="1"/>
</dbReference>
<comment type="caution">
    <text evidence="4">The sequence shown here is derived from an EMBL/GenBank/DDBJ whole genome shotgun (WGS) entry which is preliminary data.</text>
</comment>
<keyword evidence="1" id="KW-0343">GTPase activation</keyword>
<dbReference type="SMART" id="SM00324">
    <property type="entry name" value="RhoGAP"/>
    <property type="match status" value="1"/>
</dbReference>
<dbReference type="FunFam" id="1.10.555.10:FF:000046">
    <property type="entry name" value="Rho GTPase-activating protein 5"/>
    <property type="match status" value="1"/>
</dbReference>
<dbReference type="PROSITE" id="PS50238">
    <property type="entry name" value="RHOGAP"/>
    <property type="match status" value="1"/>
</dbReference>
<dbReference type="Pfam" id="PF00620">
    <property type="entry name" value="RhoGAP"/>
    <property type="match status" value="1"/>
</dbReference>
<feature type="region of interest" description="Disordered" evidence="2">
    <location>
        <begin position="1"/>
        <end position="71"/>
    </location>
</feature>
<dbReference type="SMART" id="SM00285">
    <property type="entry name" value="PBD"/>
    <property type="match status" value="1"/>
</dbReference>
<gene>
    <name evidence="4" type="ORF">CKAN_01793900</name>
</gene>
<feature type="compositionally biased region" description="Basic residues" evidence="2">
    <location>
        <begin position="53"/>
        <end position="66"/>
    </location>
</feature>
<feature type="compositionally biased region" description="Basic residues" evidence="2">
    <location>
        <begin position="1"/>
        <end position="10"/>
    </location>
</feature>
<dbReference type="InterPro" id="IPR044785">
    <property type="entry name" value="RopGAP1-5"/>
</dbReference>
<dbReference type="InterPro" id="IPR000095">
    <property type="entry name" value="CRIB_dom"/>
</dbReference>
<organism evidence="4 5">
    <name type="scientific">Cinnamomum micranthum f. kanehirae</name>
    <dbReference type="NCBI Taxonomy" id="337451"/>
    <lineage>
        <taxon>Eukaryota</taxon>
        <taxon>Viridiplantae</taxon>
        <taxon>Streptophyta</taxon>
        <taxon>Embryophyta</taxon>
        <taxon>Tracheophyta</taxon>
        <taxon>Spermatophyta</taxon>
        <taxon>Magnoliopsida</taxon>
        <taxon>Magnoliidae</taxon>
        <taxon>Laurales</taxon>
        <taxon>Lauraceae</taxon>
        <taxon>Cinnamomum</taxon>
    </lineage>
</organism>
<dbReference type="STRING" id="337451.A0A3S3NJJ9"/>
<dbReference type="PANTHER" id="PTHR23177">
    <property type="entry name" value="MKIAA1688 PROTEIN"/>
    <property type="match status" value="1"/>
</dbReference>
<dbReference type="SUPFAM" id="SSF48350">
    <property type="entry name" value="GTPase activation domain, GAP"/>
    <property type="match status" value="1"/>
</dbReference>
<name>A0A3S3NJJ9_9MAGN</name>
<evidence type="ECO:0000256" key="1">
    <source>
        <dbReference type="ARBA" id="ARBA00022468"/>
    </source>
</evidence>
<evidence type="ECO:0000313" key="5">
    <source>
        <dbReference type="Proteomes" id="UP000283530"/>
    </source>
</evidence>
<feature type="region of interest" description="Disordered" evidence="2">
    <location>
        <begin position="334"/>
        <end position="366"/>
    </location>
</feature>
<keyword evidence="5" id="KW-1185">Reference proteome</keyword>
<dbReference type="GO" id="GO:0007165">
    <property type="term" value="P:signal transduction"/>
    <property type="evidence" value="ECO:0007669"/>
    <property type="project" value="InterPro"/>
</dbReference>
<dbReference type="PANTHER" id="PTHR23177:SF74">
    <property type="entry name" value="RHO GTPASE-ACTIVATING PROTEIN 3"/>
    <property type="match status" value="1"/>
</dbReference>
<dbReference type="InterPro" id="IPR000198">
    <property type="entry name" value="RhoGAP_dom"/>
</dbReference>
<dbReference type="InterPro" id="IPR008936">
    <property type="entry name" value="Rho_GTPase_activation_prot"/>
</dbReference>
<dbReference type="OrthoDB" id="185175at2759"/>
<evidence type="ECO:0000256" key="2">
    <source>
        <dbReference type="SAM" id="MobiDB-lite"/>
    </source>
</evidence>
<protein>
    <submittedName>
        <fullName evidence="4">Rho GTPase-activating protein 5 isoform X1</fullName>
    </submittedName>
</protein>
<dbReference type="AlphaFoldDB" id="A0A3S3NJJ9"/>
<dbReference type="Gene3D" id="3.90.810.10">
    <property type="entry name" value="CRIB domain"/>
    <property type="match status" value="1"/>
</dbReference>
<dbReference type="InterPro" id="IPR036936">
    <property type="entry name" value="CRIB_dom_sf"/>
</dbReference>
<accession>A0A3S3NJJ9</accession>
<dbReference type="CDD" id="cd00159">
    <property type="entry name" value="RhoGAP"/>
    <property type="match status" value="1"/>
</dbReference>
<dbReference type="GO" id="GO:0005096">
    <property type="term" value="F:GTPase activator activity"/>
    <property type="evidence" value="ECO:0007669"/>
    <property type="project" value="UniProtKB-KW"/>
</dbReference>
<evidence type="ECO:0000313" key="4">
    <source>
        <dbReference type="EMBL" id="RWR88897.1"/>
    </source>
</evidence>
<dbReference type="Proteomes" id="UP000283530">
    <property type="component" value="Unassembled WGS sequence"/>
</dbReference>
<evidence type="ECO:0000259" key="3">
    <source>
        <dbReference type="PROSITE" id="PS50238"/>
    </source>
</evidence>
<feature type="compositionally biased region" description="Low complexity" evidence="2">
    <location>
        <begin position="334"/>
        <end position="343"/>
    </location>
</feature>
<feature type="domain" description="Rho-GAP" evidence="3">
    <location>
        <begin position="150"/>
        <end position="328"/>
    </location>
</feature>
<reference evidence="4 5" key="1">
    <citation type="journal article" date="2019" name="Nat. Plants">
        <title>Stout camphor tree genome fills gaps in understanding of flowering plant genome evolution.</title>
        <authorList>
            <person name="Chaw S.M."/>
            <person name="Liu Y.C."/>
            <person name="Wu Y.W."/>
            <person name="Wang H.Y."/>
            <person name="Lin C.I."/>
            <person name="Wu C.S."/>
            <person name="Ke H.M."/>
            <person name="Chang L.Y."/>
            <person name="Hsu C.Y."/>
            <person name="Yang H.T."/>
            <person name="Sudianto E."/>
            <person name="Hsu M.H."/>
            <person name="Wu K.P."/>
            <person name="Wang L.N."/>
            <person name="Leebens-Mack J.H."/>
            <person name="Tsai I.J."/>
        </authorList>
    </citation>
    <scope>NUCLEOTIDE SEQUENCE [LARGE SCALE GENOMIC DNA]</scope>
    <source>
        <strain evidence="5">cv. Chaw 1501</strain>
        <tissue evidence="4">Young leaves</tissue>
    </source>
</reference>
<sequence length="488" mass="54796">MTRVFRSKSCRLREMEASPRTNDEEEEEEEDEDFVNPVSSPFLVSSEEDGGKRERRRREHHHHHHQQQQQQQFPILEILVTAFRKSLICSVERGDDMRSMDIGWPTQVQHVSHVTFDRFNGFLGLPVEFEPEVPRRAPSASVRVFGVSATSMQCSYDQRGNSVPTILLLMQKHLYSLGGLQAEGIFRINADNSQEEYVRDQLNKGIIPRSVDLHCLAGLIKAWFRELPTGVLDSLTPEQVMHCNTEEHCMELMKSLPSTEAALLDWAINLMADVVQHENHNKMNARNIAMVFAPNMTQMADPLTALIHAVQVMNFLKTLIIRTLQEREESAAEAAAFSSCSDSPSYKRGLDSSNFTKQTDGRSCEPKKDVIVSGGTVLDQCLIGTHNRLLSDAEESFRSFQTKSEADEEHDLIAVDSAPTKSGTGIVENGCRGGYSSGEVEGLLHRLSLRKGVRRLCRHPVFQLSKPVKKSRSLGVLNSRGGRGEAWA</sequence>
<proteinExistence type="predicted"/>
<feature type="compositionally biased region" description="Acidic residues" evidence="2">
    <location>
        <begin position="23"/>
        <end position="34"/>
    </location>
</feature>